<organism evidence="2 3">
    <name type="scientific">Thiothrix unzii</name>
    <dbReference type="NCBI Taxonomy" id="111769"/>
    <lineage>
        <taxon>Bacteria</taxon>
        <taxon>Pseudomonadati</taxon>
        <taxon>Pseudomonadota</taxon>
        <taxon>Gammaproteobacteria</taxon>
        <taxon>Thiotrichales</taxon>
        <taxon>Thiotrichaceae</taxon>
        <taxon>Thiothrix</taxon>
    </lineage>
</organism>
<sequence>MQHILVDTGAWYAYMDKDDPDHERVAEVLEAHYPLLLTTDFIADEALTLLRYRAGRNAAVRFGELLYSGTLCRLEYITKADQQKAWALFLKYSDHCFSFTDCTSFIVTQRLQIGTAIAIDSDFRAYGLHCLPVNP</sequence>
<evidence type="ECO:0000313" key="2">
    <source>
        <dbReference type="EMBL" id="QTR54011.1"/>
    </source>
</evidence>
<protein>
    <submittedName>
        <fullName evidence="2">Type II toxin-antitoxin system VapC family toxin</fullName>
    </submittedName>
</protein>
<dbReference type="PANTHER" id="PTHR42188">
    <property type="entry name" value="23S RRNA-SPECIFIC ENDONUCLEASE VAPC20"/>
    <property type="match status" value="1"/>
</dbReference>
<accession>A0A975F9R0</accession>
<feature type="domain" description="PIN" evidence="1">
    <location>
        <begin position="4"/>
        <end position="126"/>
    </location>
</feature>
<dbReference type="InterPro" id="IPR002716">
    <property type="entry name" value="PIN_dom"/>
</dbReference>
<keyword evidence="3" id="KW-1185">Reference proteome</keyword>
<name>A0A975F9R0_9GAMM</name>
<dbReference type="SUPFAM" id="SSF88723">
    <property type="entry name" value="PIN domain-like"/>
    <property type="match status" value="1"/>
</dbReference>
<dbReference type="GO" id="GO:0004521">
    <property type="term" value="F:RNA endonuclease activity"/>
    <property type="evidence" value="ECO:0007669"/>
    <property type="project" value="InterPro"/>
</dbReference>
<gene>
    <name evidence="2" type="ORF">J9260_02670</name>
</gene>
<dbReference type="InterPro" id="IPR039018">
    <property type="entry name" value="VapC20-like"/>
</dbReference>
<dbReference type="InterPro" id="IPR029060">
    <property type="entry name" value="PIN-like_dom_sf"/>
</dbReference>
<dbReference type="KEGG" id="tun:J9260_02670"/>
<dbReference type="AlphaFoldDB" id="A0A975F9R0"/>
<reference evidence="2" key="1">
    <citation type="submission" date="2021-04" db="EMBL/GenBank/DDBJ databases">
        <title>Genomics, taxonomy and metabolism of representatives of sulfur bacteria of the genus Thiothrix: Thiothrix fructosivorans QT, Thiothrix unzii A1T and three new species, Thiothrix subterranea sp. nov., Thiothrix litoralis sp. nov. and 'Candidatus Thiothrix anitrata' sp. nov.</title>
        <authorList>
            <person name="Ravin N.V."/>
            <person name="Smolyakov D."/>
            <person name="Rudenko T.S."/>
            <person name="Mardanov A.V."/>
            <person name="Beletsky A.V."/>
            <person name="Markov N.D."/>
            <person name="Fomenkov A.I."/>
            <person name="Roberts R.J."/>
            <person name="Karnachuk O.V."/>
            <person name="Novikov A."/>
            <person name="Grabovich M.Y."/>
        </authorList>
    </citation>
    <scope>NUCLEOTIDE SEQUENCE</scope>
    <source>
        <strain evidence="2">A1</strain>
    </source>
</reference>
<dbReference type="PANTHER" id="PTHR42188:SF1">
    <property type="entry name" value="23S RRNA-SPECIFIC ENDONUCLEASE VAPC20"/>
    <property type="match status" value="1"/>
</dbReference>
<dbReference type="GO" id="GO:0016075">
    <property type="term" value="P:rRNA catabolic process"/>
    <property type="evidence" value="ECO:0007669"/>
    <property type="project" value="TreeGrafter"/>
</dbReference>
<dbReference type="RefSeq" id="WP_210219517.1">
    <property type="nucleotide sequence ID" value="NZ_CP072793.1"/>
</dbReference>
<evidence type="ECO:0000259" key="1">
    <source>
        <dbReference type="Pfam" id="PF01850"/>
    </source>
</evidence>
<dbReference type="EMBL" id="CP072793">
    <property type="protein sequence ID" value="QTR54011.1"/>
    <property type="molecule type" value="Genomic_DNA"/>
</dbReference>
<evidence type="ECO:0000313" key="3">
    <source>
        <dbReference type="Proteomes" id="UP000672009"/>
    </source>
</evidence>
<dbReference type="Gene3D" id="3.40.50.1010">
    <property type="entry name" value="5'-nuclease"/>
    <property type="match status" value="1"/>
</dbReference>
<dbReference type="Pfam" id="PF01850">
    <property type="entry name" value="PIN"/>
    <property type="match status" value="1"/>
</dbReference>
<proteinExistence type="predicted"/>
<dbReference type="Proteomes" id="UP000672009">
    <property type="component" value="Chromosome"/>
</dbReference>